<name>A0A2S3ZV12_ARTGL</name>
<feature type="domain" description="Amidase" evidence="2">
    <location>
        <begin position="335"/>
        <end position="435"/>
    </location>
</feature>
<reference evidence="3 4" key="1">
    <citation type="submission" date="2018-01" db="EMBL/GenBank/DDBJ databases">
        <title>Arthrobacter sp. nov., from glaciers in China.</title>
        <authorList>
            <person name="Liu Q."/>
            <person name="Xin Y.-H."/>
        </authorList>
    </citation>
    <scope>NUCLEOTIDE SEQUENCE [LARGE SCALE GENOMIC DNA]</scope>
    <source>
        <strain evidence="3 4">HLT2-12-2</strain>
    </source>
</reference>
<gene>
    <name evidence="3" type="ORF">CVS27_13990</name>
</gene>
<feature type="region of interest" description="Disordered" evidence="1">
    <location>
        <begin position="457"/>
        <end position="491"/>
    </location>
</feature>
<dbReference type="InterPro" id="IPR036928">
    <property type="entry name" value="AS_sf"/>
</dbReference>
<dbReference type="SUPFAM" id="SSF75304">
    <property type="entry name" value="Amidase signature (AS) enzymes"/>
    <property type="match status" value="1"/>
</dbReference>
<comment type="caution">
    <text evidence="3">The sequence shown here is derived from an EMBL/GenBank/DDBJ whole genome shotgun (WGS) entry which is preliminary data.</text>
</comment>
<evidence type="ECO:0000313" key="3">
    <source>
        <dbReference type="EMBL" id="POH72802.1"/>
    </source>
</evidence>
<dbReference type="AlphaFoldDB" id="A0A2S3ZV12"/>
<feature type="domain" description="Amidase" evidence="2">
    <location>
        <begin position="20"/>
        <end position="297"/>
    </location>
</feature>
<dbReference type="Pfam" id="PF01425">
    <property type="entry name" value="Amidase"/>
    <property type="match status" value="2"/>
</dbReference>
<evidence type="ECO:0000259" key="2">
    <source>
        <dbReference type="Pfam" id="PF01425"/>
    </source>
</evidence>
<dbReference type="Proteomes" id="UP000237061">
    <property type="component" value="Unassembled WGS sequence"/>
</dbReference>
<dbReference type="EMBL" id="PPXC01000011">
    <property type="protein sequence ID" value="POH72802.1"/>
    <property type="molecule type" value="Genomic_DNA"/>
</dbReference>
<sequence length="491" mass="50742">MSSAGHAAAAIRAGRSTAAEVTSALLARIAAVNQRVNAISEVDPQGAIVTAALLDESIARGEPGGSLGGVPMTVKDAFHAIGLHTTWGNPAFAGEVADWDAAVVARLRRAGAVIVGKSNVAMMLGDFGQSRNPLSGTTNNPWDLGRTSGGSSGGAAAAIASGLSYLEYGSDLVGSIRIPAAFCGVYGLKPTAGTVPLSGLQPPGPKALASDRPAVVGVGPLARSAGDLRLALQVTGGPDDADELVYRWELAPPRWRTLADYTMGVVLDHPACPVTTAVGDVLSNAIDVLARAGVTIKYGWPDGIDPTKVAESFGVQVGAYLASVEPGGTLDGLDYLRHEHFRLATRAAWADHFRETDAFLCPVTFSPPFPHDTRAFHERTIETPTGARPYTDLPFWIAQASLAGLPALSAPAGWTATGLPVGVQILGPRHEDDTVITLAELMAEVIGGFLHPPLVSSVEAPRPNRDGVGNHRGADHPGADPAVVDHNGQPS</sequence>
<dbReference type="GO" id="GO:0012505">
    <property type="term" value="C:endomembrane system"/>
    <property type="evidence" value="ECO:0007669"/>
    <property type="project" value="TreeGrafter"/>
</dbReference>
<dbReference type="Gene3D" id="3.90.1300.10">
    <property type="entry name" value="Amidase signature (AS) domain"/>
    <property type="match status" value="1"/>
</dbReference>
<accession>A0A2S3ZV12</accession>
<evidence type="ECO:0000256" key="1">
    <source>
        <dbReference type="SAM" id="MobiDB-lite"/>
    </source>
</evidence>
<dbReference type="PANTHER" id="PTHR43372">
    <property type="entry name" value="FATTY-ACID AMIDE HYDROLASE"/>
    <property type="match status" value="1"/>
</dbReference>
<dbReference type="InterPro" id="IPR023631">
    <property type="entry name" value="Amidase_dom"/>
</dbReference>
<dbReference type="InterPro" id="IPR052739">
    <property type="entry name" value="FAAH2"/>
</dbReference>
<dbReference type="PIRSF" id="PIRSF001221">
    <property type="entry name" value="Amidase_fungi"/>
    <property type="match status" value="1"/>
</dbReference>
<feature type="compositionally biased region" description="Basic and acidic residues" evidence="1">
    <location>
        <begin position="462"/>
        <end position="478"/>
    </location>
</feature>
<proteinExistence type="predicted"/>
<dbReference type="PANTHER" id="PTHR43372:SF4">
    <property type="entry name" value="FATTY-ACID AMIDE HYDROLASE 2"/>
    <property type="match status" value="1"/>
</dbReference>
<evidence type="ECO:0000313" key="4">
    <source>
        <dbReference type="Proteomes" id="UP000237061"/>
    </source>
</evidence>
<protein>
    <submittedName>
        <fullName evidence="3">Amidase</fullName>
    </submittedName>
</protein>
<keyword evidence="4" id="KW-1185">Reference proteome</keyword>
<organism evidence="3 4">
    <name type="scientific">Arthrobacter glacialis</name>
    <dbReference type="NCBI Taxonomy" id="1664"/>
    <lineage>
        <taxon>Bacteria</taxon>
        <taxon>Bacillati</taxon>
        <taxon>Actinomycetota</taxon>
        <taxon>Actinomycetes</taxon>
        <taxon>Micrococcales</taxon>
        <taxon>Micrococcaceae</taxon>
        <taxon>Arthrobacter</taxon>
    </lineage>
</organism>